<dbReference type="RefSeq" id="WP_100254659.1">
    <property type="nucleotide sequence ID" value="NZ_CP024870.1"/>
</dbReference>
<evidence type="ECO:0000313" key="1">
    <source>
        <dbReference type="EMBL" id="ATX71118.1"/>
    </source>
</evidence>
<dbReference type="Proteomes" id="UP000231179">
    <property type="component" value="Chromosome"/>
</dbReference>
<protein>
    <submittedName>
        <fullName evidence="1">Uncharacterized protein</fullName>
    </submittedName>
</protein>
<evidence type="ECO:0000313" key="2">
    <source>
        <dbReference type="Proteomes" id="UP000231179"/>
    </source>
</evidence>
<sequence>MITKNNYENYQELNINEKYYLNSLLTKSYSENTLSFAQEQNKKISESVSTSWSGSKSKSTDTVTVETNRYNSINNKSYLLNNFKYVQVEMSVAIGIYESNSSNYSFFRGIVKFQTLLTNVSTDTSILSKPTIKYGNKLVIPKDASSGIGLIGTGTDAHFEFNHTTSGIYKKYAYMNVGFYWNNAGSIVIRHNVYMYFKNANTKTKYLNVSWDISKVNLLS</sequence>
<proteinExistence type="predicted"/>
<name>A0A2K8KHF2_9MOLU</name>
<reference evidence="1 2" key="1">
    <citation type="submission" date="2017-11" db="EMBL/GenBank/DDBJ databases">
        <title>Complete genome sequence of Spiroplasma clarkii CN-5 (DSM 19994).</title>
        <authorList>
            <person name="Tsai Y.-M."/>
            <person name="Chang A."/>
            <person name="Lo W.-S."/>
            <person name="Kuo C.-H."/>
        </authorList>
    </citation>
    <scope>NUCLEOTIDE SEQUENCE [LARGE SCALE GENOMIC DNA]</scope>
    <source>
        <strain evidence="1 2">CN-5</strain>
    </source>
</reference>
<dbReference type="EMBL" id="CP024870">
    <property type="protein sequence ID" value="ATX71118.1"/>
    <property type="molecule type" value="Genomic_DNA"/>
</dbReference>
<keyword evidence="2" id="KW-1185">Reference proteome</keyword>
<organism evidence="1 2">
    <name type="scientific">Spiroplasma clarkii</name>
    <dbReference type="NCBI Taxonomy" id="2139"/>
    <lineage>
        <taxon>Bacteria</taxon>
        <taxon>Bacillati</taxon>
        <taxon>Mycoplasmatota</taxon>
        <taxon>Mollicutes</taxon>
        <taxon>Entomoplasmatales</taxon>
        <taxon>Spiroplasmataceae</taxon>
        <taxon>Spiroplasma</taxon>
    </lineage>
</organism>
<dbReference type="AlphaFoldDB" id="A0A2K8KHF2"/>
<gene>
    <name evidence="1" type="ORF">SCLAR_v1c08050</name>
</gene>
<accession>A0A2K8KHF2</accession>